<dbReference type="InterPro" id="IPR011006">
    <property type="entry name" value="CheY-like_superfamily"/>
</dbReference>
<dbReference type="RefSeq" id="WP_099151368.1">
    <property type="nucleotide sequence ID" value="NZ_PDUD01000022.1"/>
</dbReference>
<keyword evidence="4" id="KW-0238">DNA-binding</keyword>
<sequence length="260" mass="29789">MVRTLIIDDEALARRRIRHLLEQRLDVHILGECKNGQEAISAIETEEPDLIFLDIQMKDMTGFEVLESINADIFPLVIFVTAYDQYAIKAFDIFAFDYLLKPFKEERFALSVDKAVANLQKRSVSDLAHSDQIKSLLTYLSDQQSPATSPAFSNTIPIKGSGKISFVEIMDIVHIEASGYYIEIHTADKKYLLRESLANMSDRLDDQFFLRIHRSTIVNLQYLEEIQNKSASEVEVVLKTGRTFRVSKSYKDVLFERLGI</sequence>
<feature type="domain" description="Response regulatory" evidence="2">
    <location>
        <begin position="3"/>
        <end position="116"/>
    </location>
</feature>
<dbReference type="Gene3D" id="3.40.50.2300">
    <property type="match status" value="1"/>
</dbReference>
<dbReference type="InterPro" id="IPR007492">
    <property type="entry name" value="LytTR_DNA-bd_dom"/>
</dbReference>
<keyword evidence="1" id="KW-0597">Phosphoprotein</keyword>
<dbReference type="PANTHER" id="PTHR37299:SF1">
    <property type="entry name" value="STAGE 0 SPORULATION PROTEIN A HOMOLOG"/>
    <property type="match status" value="1"/>
</dbReference>
<evidence type="ECO:0000256" key="1">
    <source>
        <dbReference type="PROSITE-ProRule" id="PRU00169"/>
    </source>
</evidence>
<dbReference type="EMBL" id="PDUD01000022">
    <property type="protein sequence ID" value="PHN05316.1"/>
    <property type="molecule type" value="Genomic_DNA"/>
</dbReference>
<dbReference type="InterPro" id="IPR001789">
    <property type="entry name" value="Sig_transdc_resp-reg_receiver"/>
</dbReference>
<feature type="domain" description="HTH LytTR-type" evidence="3">
    <location>
        <begin position="156"/>
        <end position="260"/>
    </location>
</feature>
<reference evidence="4 5" key="1">
    <citation type="submission" date="2017-10" db="EMBL/GenBank/DDBJ databases">
        <title>The draft genome sequence of Lewinella nigricans NBRC 102662.</title>
        <authorList>
            <person name="Wang K."/>
        </authorList>
    </citation>
    <scope>NUCLEOTIDE SEQUENCE [LARGE SCALE GENOMIC DNA]</scope>
    <source>
        <strain evidence="4 5">NBRC 102662</strain>
    </source>
</reference>
<dbReference type="PROSITE" id="PS50110">
    <property type="entry name" value="RESPONSE_REGULATORY"/>
    <property type="match status" value="1"/>
</dbReference>
<comment type="caution">
    <text evidence="4">The sequence shown here is derived from an EMBL/GenBank/DDBJ whole genome shotgun (WGS) entry which is preliminary data.</text>
</comment>
<accession>A0A2D0NAB1</accession>
<gene>
    <name evidence="4" type="ORF">CRP01_17525</name>
</gene>
<dbReference type="GO" id="GO:0003677">
    <property type="term" value="F:DNA binding"/>
    <property type="evidence" value="ECO:0007669"/>
    <property type="project" value="UniProtKB-KW"/>
</dbReference>
<organism evidence="4 5">
    <name type="scientific">Flavilitoribacter nigricans (strain ATCC 23147 / DSM 23189 / NBRC 102662 / NCIMB 1420 / SS-2)</name>
    <name type="common">Lewinella nigricans</name>
    <dbReference type="NCBI Taxonomy" id="1122177"/>
    <lineage>
        <taxon>Bacteria</taxon>
        <taxon>Pseudomonadati</taxon>
        <taxon>Bacteroidota</taxon>
        <taxon>Saprospiria</taxon>
        <taxon>Saprospirales</taxon>
        <taxon>Lewinellaceae</taxon>
        <taxon>Flavilitoribacter</taxon>
    </lineage>
</organism>
<proteinExistence type="predicted"/>
<dbReference type="InterPro" id="IPR046947">
    <property type="entry name" value="LytR-like"/>
</dbReference>
<protein>
    <submittedName>
        <fullName evidence="4">DNA-binding response regulator</fullName>
    </submittedName>
</protein>
<dbReference type="AlphaFoldDB" id="A0A2D0NAB1"/>
<evidence type="ECO:0000313" key="5">
    <source>
        <dbReference type="Proteomes" id="UP000223913"/>
    </source>
</evidence>
<dbReference type="SMART" id="SM00850">
    <property type="entry name" value="LytTR"/>
    <property type="match status" value="1"/>
</dbReference>
<feature type="modified residue" description="4-aspartylphosphate" evidence="1">
    <location>
        <position position="54"/>
    </location>
</feature>
<evidence type="ECO:0000313" key="4">
    <source>
        <dbReference type="EMBL" id="PHN05316.1"/>
    </source>
</evidence>
<dbReference type="Pfam" id="PF04397">
    <property type="entry name" value="LytTR"/>
    <property type="match status" value="1"/>
</dbReference>
<dbReference type="Proteomes" id="UP000223913">
    <property type="component" value="Unassembled WGS sequence"/>
</dbReference>
<dbReference type="SMART" id="SM00448">
    <property type="entry name" value="REC"/>
    <property type="match status" value="1"/>
</dbReference>
<dbReference type="Gene3D" id="2.40.50.1020">
    <property type="entry name" value="LytTr DNA-binding domain"/>
    <property type="match status" value="1"/>
</dbReference>
<dbReference type="GO" id="GO:0000156">
    <property type="term" value="F:phosphorelay response regulator activity"/>
    <property type="evidence" value="ECO:0007669"/>
    <property type="project" value="InterPro"/>
</dbReference>
<evidence type="ECO:0000259" key="2">
    <source>
        <dbReference type="PROSITE" id="PS50110"/>
    </source>
</evidence>
<dbReference type="OrthoDB" id="2168082at2"/>
<name>A0A2D0NAB1_FLAN2</name>
<dbReference type="PANTHER" id="PTHR37299">
    <property type="entry name" value="TRANSCRIPTIONAL REGULATOR-RELATED"/>
    <property type="match status" value="1"/>
</dbReference>
<evidence type="ECO:0000259" key="3">
    <source>
        <dbReference type="PROSITE" id="PS50930"/>
    </source>
</evidence>
<keyword evidence="5" id="KW-1185">Reference proteome</keyword>
<dbReference type="PROSITE" id="PS50930">
    <property type="entry name" value="HTH_LYTTR"/>
    <property type="match status" value="1"/>
</dbReference>
<dbReference type="SUPFAM" id="SSF52172">
    <property type="entry name" value="CheY-like"/>
    <property type="match status" value="1"/>
</dbReference>
<dbReference type="Pfam" id="PF00072">
    <property type="entry name" value="Response_reg"/>
    <property type="match status" value="1"/>
</dbReference>